<comment type="caution">
    <text evidence="1">The sequence shown here is derived from an EMBL/GenBank/DDBJ whole genome shotgun (WGS) entry which is preliminary data.</text>
</comment>
<evidence type="ECO:0000313" key="2">
    <source>
        <dbReference type="Proteomes" id="UP001597548"/>
    </source>
</evidence>
<dbReference type="RefSeq" id="WP_194510022.1">
    <property type="nucleotide sequence ID" value="NZ_JADILU010000017.1"/>
</dbReference>
<protein>
    <submittedName>
        <fullName evidence="1">Uncharacterized protein</fullName>
    </submittedName>
</protein>
<sequence length="63" mass="7441">MDASIVYKVAQALPKEERVKLYRMLKSDLIPKPLKKKDKIQSPEFTDEDALEYLFEKLNIEKN</sequence>
<accession>A0ABW5ZVS5</accession>
<gene>
    <name evidence="1" type="ORF">ACFS29_15890</name>
</gene>
<dbReference type="EMBL" id="JBHUOS010000012">
    <property type="protein sequence ID" value="MFD2917134.1"/>
    <property type="molecule type" value="Genomic_DNA"/>
</dbReference>
<reference evidence="2" key="1">
    <citation type="journal article" date="2019" name="Int. J. Syst. Evol. Microbiol.">
        <title>The Global Catalogue of Microorganisms (GCM) 10K type strain sequencing project: providing services to taxonomists for standard genome sequencing and annotation.</title>
        <authorList>
            <consortium name="The Broad Institute Genomics Platform"/>
            <consortium name="The Broad Institute Genome Sequencing Center for Infectious Disease"/>
            <person name="Wu L."/>
            <person name="Ma J."/>
        </authorList>
    </citation>
    <scope>NUCLEOTIDE SEQUENCE [LARGE SCALE GENOMIC DNA]</scope>
    <source>
        <strain evidence="2">KCTC 32514</strain>
    </source>
</reference>
<name>A0ABW5ZVS5_9FLAO</name>
<keyword evidence="2" id="KW-1185">Reference proteome</keyword>
<evidence type="ECO:0000313" key="1">
    <source>
        <dbReference type="EMBL" id="MFD2917134.1"/>
    </source>
</evidence>
<proteinExistence type="predicted"/>
<dbReference type="Proteomes" id="UP001597548">
    <property type="component" value="Unassembled WGS sequence"/>
</dbReference>
<organism evidence="1 2">
    <name type="scientific">Psychroserpens luteus</name>
    <dbReference type="NCBI Taxonomy" id="1434066"/>
    <lineage>
        <taxon>Bacteria</taxon>
        <taxon>Pseudomonadati</taxon>
        <taxon>Bacteroidota</taxon>
        <taxon>Flavobacteriia</taxon>
        <taxon>Flavobacteriales</taxon>
        <taxon>Flavobacteriaceae</taxon>
        <taxon>Psychroserpens</taxon>
    </lineage>
</organism>